<evidence type="ECO:0000313" key="1">
    <source>
        <dbReference type="EMBL" id="KKK85006.1"/>
    </source>
</evidence>
<sequence>MSSNEEIREDAKRDAAYEEAKHQAPEPCGCQWVSECCGEPPGLRSDAATASHVGTCPRCKDHVGFERSDKNTWKYLGTTLYGDDADGNRGVLLRTYECRACGRAMEVRA</sequence>
<dbReference type="EMBL" id="LAZR01051505">
    <property type="protein sequence ID" value="KKK85006.1"/>
    <property type="molecule type" value="Genomic_DNA"/>
</dbReference>
<gene>
    <name evidence="1" type="ORF">LCGC14_2777600</name>
</gene>
<dbReference type="AlphaFoldDB" id="A0A0F9BKV9"/>
<organism evidence="1">
    <name type="scientific">marine sediment metagenome</name>
    <dbReference type="NCBI Taxonomy" id="412755"/>
    <lineage>
        <taxon>unclassified sequences</taxon>
        <taxon>metagenomes</taxon>
        <taxon>ecological metagenomes</taxon>
    </lineage>
</organism>
<name>A0A0F9BKV9_9ZZZZ</name>
<reference evidence="1" key="1">
    <citation type="journal article" date="2015" name="Nature">
        <title>Complex archaea that bridge the gap between prokaryotes and eukaryotes.</title>
        <authorList>
            <person name="Spang A."/>
            <person name="Saw J.H."/>
            <person name="Jorgensen S.L."/>
            <person name="Zaremba-Niedzwiedzka K."/>
            <person name="Martijn J."/>
            <person name="Lind A.E."/>
            <person name="van Eijk R."/>
            <person name="Schleper C."/>
            <person name="Guy L."/>
            <person name="Ettema T.J."/>
        </authorList>
    </citation>
    <scope>NUCLEOTIDE SEQUENCE</scope>
</reference>
<comment type="caution">
    <text evidence="1">The sequence shown here is derived from an EMBL/GenBank/DDBJ whole genome shotgun (WGS) entry which is preliminary data.</text>
</comment>
<accession>A0A0F9BKV9</accession>
<protein>
    <submittedName>
        <fullName evidence="1">Uncharacterized protein</fullName>
    </submittedName>
</protein>
<proteinExistence type="predicted"/>